<feature type="chain" id="PRO_5019385345" description="Sarcalumenin" evidence="9">
    <location>
        <begin position="26"/>
        <end position="859"/>
    </location>
</feature>
<dbReference type="Gene3D" id="3.40.50.300">
    <property type="entry name" value="P-loop containing nucleotide triphosphate hydrolases"/>
    <property type="match status" value="1"/>
</dbReference>
<feature type="region of interest" description="Disordered" evidence="8">
    <location>
        <begin position="371"/>
        <end position="412"/>
    </location>
</feature>
<feature type="compositionally biased region" description="Basic and acidic residues" evidence="8">
    <location>
        <begin position="220"/>
        <end position="246"/>
    </location>
</feature>
<feature type="compositionally biased region" description="Basic and acidic residues" evidence="8">
    <location>
        <begin position="306"/>
        <end position="321"/>
    </location>
</feature>
<feature type="region of interest" description="Disordered" evidence="8">
    <location>
        <begin position="40"/>
        <end position="68"/>
    </location>
</feature>
<evidence type="ECO:0000259" key="10">
    <source>
        <dbReference type="PROSITE" id="PS51718"/>
    </source>
</evidence>
<proteinExistence type="predicted"/>
<evidence type="ECO:0000256" key="7">
    <source>
        <dbReference type="ARBA" id="ARBA00074933"/>
    </source>
</evidence>
<dbReference type="Pfam" id="PF00350">
    <property type="entry name" value="Dynamin_N"/>
    <property type="match status" value="1"/>
</dbReference>
<dbReference type="FunFam" id="3.40.50.300:FF:000635">
    <property type="entry name" value="Sarcalumenin, putative"/>
    <property type="match status" value="1"/>
</dbReference>
<dbReference type="OrthoDB" id="422720at2759"/>
<feature type="compositionally biased region" description="Acidic residues" evidence="8">
    <location>
        <begin position="247"/>
        <end position="261"/>
    </location>
</feature>
<dbReference type="InterPro" id="IPR030381">
    <property type="entry name" value="G_DYNAMIN_dom"/>
</dbReference>
<name>A0A401SCH5_CHIPU</name>
<evidence type="ECO:0000313" key="11">
    <source>
        <dbReference type="EMBL" id="GCC28098.1"/>
    </source>
</evidence>
<organism evidence="11 12">
    <name type="scientific">Chiloscyllium punctatum</name>
    <name type="common">Brownbanded bambooshark</name>
    <name type="synonym">Hemiscyllium punctatum</name>
    <dbReference type="NCBI Taxonomy" id="137246"/>
    <lineage>
        <taxon>Eukaryota</taxon>
        <taxon>Metazoa</taxon>
        <taxon>Chordata</taxon>
        <taxon>Craniata</taxon>
        <taxon>Vertebrata</taxon>
        <taxon>Chondrichthyes</taxon>
        <taxon>Elasmobranchii</taxon>
        <taxon>Galeomorphii</taxon>
        <taxon>Galeoidea</taxon>
        <taxon>Orectolobiformes</taxon>
        <taxon>Hemiscylliidae</taxon>
        <taxon>Chiloscyllium</taxon>
    </lineage>
</organism>
<dbReference type="CDD" id="cd09913">
    <property type="entry name" value="EHD"/>
    <property type="match status" value="1"/>
</dbReference>
<feature type="compositionally biased region" description="Acidic residues" evidence="8">
    <location>
        <begin position="400"/>
        <end position="410"/>
    </location>
</feature>
<keyword evidence="4" id="KW-0472">Membrane</keyword>
<evidence type="ECO:0000256" key="5">
    <source>
        <dbReference type="ARBA" id="ARBA00023180"/>
    </source>
</evidence>
<feature type="region of interest" description="Disordered" evidence="8">
    <location>
        <begin position="137"/>
        <end position="326"/>
    </location>
</feature>
<keyword evidence="2 9" id="KW-0732">Signal</keyword>
<comment type="subcellular location">
    <subcellularLocation>
        <location evidence="1">Sarcoplasmic reticulum lumen</location>
    </subcellularLocation>
    <subcellularLocation>
        <location evidence="6">Sarcoplasmic reticulum membrane</location>
        <topology evidence="6">Peripheral membrane protein</topology>
    </subcellularLocation>
</comment>
<dbReference type="SUPFAM" id="SSF52540">
    <property type="entry name" value="P-loop containing nucleoside triphosphate hydrolases"/>
    <property type="match status" value="1"/>
</dbReference>
<dbReference type="InterPro" id="IPR051943">
    <property type="entry name" value="TRAFAC_Dynamin-like_GTPase"/>
</dbReference>
<evidence type="ECO:0000256" key="4">
    <source>
        <dbReference type="ARBA" id="ARBA00023136"/>
    </source>
</evidence>
<dbReference type="GO" id="GO:0033017">
    <property type="term" value="C:sarcoplasmic reticulum membrane"/>
    <property type="evidence" value="ECO:0007669"/>
    <property type="project" value="UniProtKB-SubCell"/>
</dbReference>
<comment type="caution">
    <text evidence="11">The sequence shown here is derived from an EMBL/GenBank/DDBJ whole genome shotgun (WGS) entry which is preliminary data.</text>
</comment>
<evidence type="ECO:0000256" key="1">
    <source>
        <dbReference type="ARBA" id="ARBA00004564"/>
    </source>
</evidence>
<sequence>MKGLVSLSIFLSLLVFVTPGNQALATDPSVNVNDEKFMNGKQEGEKANPSLSADSASDGSSGLGSHSSTVELFDKEEKGQSHIDNCVAACSRCAAVHDNVVKCDVKDQESQSNEANFKNDSEVLVINSEIIESLASDTTDVKGSVPADNMNGNSQELDHNSTENESEENNDDKSHEGEETEPRKPAQSGATERAADSEEQNELNGNGSEHWPEEDDSNDDLYHKEYFSKETEDRTKSQEMDKSKVLEEEELDSQEAADSEQEANIRNGESEGQQQNDEGIDNKSEIGTVEEKVIESEASDSQDILEIAKSDNGKESEEGGDKNVAFTNEVQVLDQKIEEIRVSEEEIIKPGFIIDEAASFLGSETTGKEKAANFEGRMPDSTGDNIGLPPEAKEQKKDDEGDEAELEGEEQPQLLLPFRDRSHIEKTLRLDEKAPSDDYSGVLQRLRKIYHNAIRPLEQAYKYNELRQHEITDGEIVSKPMVLFLGPWSVGKSTMVNYLLGLDENIYQLYTGAEPTTSEFTVLMHGSKIRTVEGIVMAADSTRSFSPLEKFGQNFLEKLVGIELPHKLLERVTIVDTPGIIENRKQQERGYPFNDVCQWFIDRADLIFVVFDPTKLDVGLELEMLFRQLKGRESQIRIILNKADNVATQELMRVYGALFWSLAPLINVTEPPRVYVSSFWPYEYQPDTNQNLFLKEEVSLLEDLNQVIENRLENKIAFIRQHAIRVRIHALLVDRYLQTFKDKMTFFSDPELVFNEILEEPDKFYIFKSILAKTNVSKFDLPNPNVYKDFFGINSINTFKLLSAQCSYMGGCLLEKIERIITHELPALLGTITAGKNPSLSSCDITGCGVTPKNRYRKP</sequence>
<evidence type="ECO:0000313" key="12">
    <source>
        <dbReference type="Proteomes" id="UP000287033"/>
    </source>
</evidence>
<reference evidence="11 12" key="1">
    <citation type="journal article" date="2018" name="Nat. Ecol. Evol.">
        <title>Shark genomes provide insights into elasmobranch evolution and the origin of vertebrates.</title>
        <authorList>
            <person name="Hara Y"/>
            <person name="Yamaguchi K"/>
            <person name="Onimaru K"/>
            <person name="Kadota M"/>
            <person name="Koyanagi M"/>
            <person name="Keeley SD"/>
            <person name="Tatsumi K"/>
            <person name="Tanaka K"/>
            <person name="Motone F"/>
            <person name="Kageyama Y"/>
            <person name="Nozu R"/>
            <person name="Adachi N"/>
            <person name="Nishimura O"/>
            <person name="Nakagawa R"/>
            <person name="Tanegashima C"/>
            <person name="Kiyatake I"/>
            <person name="Matsumoto R"/>
            <person name="Murakumo K"/>
            <person name="Nishida K"/>
            <person name="Terakita A"/>
            <person name="Kuratani S"/>
            <person name="Sato K"/>
            <person name="Hyodo S Kuraku.S."/>
        </authorList>
    </citation>
    <scope>NUCLEOTIDE SEQUENCE [LARGE SCALE GENOMIC DNA]</scope>
</reference>
<evidence type="ECO:0000256" key="2">
    <source>
        <dbReference type="ARBA" id="ARBA00022729"/>
    </source>
</evidence>
<dbReference type="PANTHER" id="PTHR43681">
    <property type="entry name" value="TRANSMEMBRANE GTPASE FZO"/>
    <property type="match status" value="1"/>
</dbReference>
<dbReference type="InterPro" id="IPR027417">
    <property type="entry name" value="P-loop_NTPase"/>
</dbReference>
<feature type="compositionally biased region" description="Basic and acidic residues" evidence="8">
    <location>
        <begin position="171"/>
        <end position="184"/>
    </location>
</feature>
<dbReference type="AlphaFoldDB" id="A0A401SCH5"/>
<keyword evidence="5" id="KW-0325">Glycoprotein</keyword>
<dbReference type="PANTHER" id="PTHR43681:SF1">
    <property type="entry name" value="SARCALUMENIN"/>
    <property type="match status" value="1"/>
</dbReference>
<keyword evidence="3" id="KW-0703">Sarcoplasmic reticulum</keyword>
<dbReference type="EMBL" id="BEZZ01000190">
    <property type="protein sequence ID" value="GCC28098.1"/>
    <property type="molecule type" value="Genomic_DNA"/>
</dbReference>
<dbReference type="GO" id="GO:0033018">
    <property type="term" value="C:sarcoplasmic reticulum lumen"/>
    <property type="evidence" value="ECO:0007669"/>
    <property type="project" value="UniProtKB-SubCell"/>
</dbReference>
<dbReference type="InterPro" id="IPR031692">
    <property type="entry name" value="EHD_N"/>
</dbReference>
<keyword evidence="12" id="KW-1185">Reference proteome</keyword>
<gene>
    <name evidence="11" type="ORF">chiPu_0006524</name>
</gene>
<dbReference type="PROSITE" id="PS51718">
    <property type="entry name" value="G_DYNAMIN_2"/>
    <property type="match status" value="1"/>
</dbReference>
<evidence type="ECO:0000256" key="9">
    <source>
        <dbReference type="SAM" id="SignalP"/>
    </source>
</evidence>
<feature type="compositionally biased region" description="Low complexity" evidence="8">
    <location>
        <begin position="50"/>
        <end position="68"/>
    </location>
</feature>
<feature type="domain" description="Dynamin-type G" evidence="10">
    <location>
        <begin position="476"/>
        <end position="717"/>
    </location>
</feature>
<dbReference type="STRING" id="137246.A0A401SCH5"/>
<dbReference type="Proteomes" id="UP000287033">
    <property type="component" value="Unassembled WGS sequence"/>
</dbReference>
<feature type="compositionally biased region" description="Basic and acidic residues" evidence="8">
    <location>
        <begin position="280"/>
        <end position="295"/>
    </location>
</feature>
<protein>
    <recommendedName>
        <fullName evidence="7">Sarcalumenin</fullName>
    </recommendedName>
</protein>
<accession>A0A401SCH5</accession>
<feature type="signal peptide" evidence="9">
    <location>
        <begin position="1"/>
        <end position="25"/>
    </location>
</feature>
<dbReference type="Gene3D" id="1.10.268.20">
    <property type="match status" value="1"/>
</dbReference>
<dbReference type="InterPro" id="IPR045063">
    <property type="entry name" value="Dynamin_N"/>
</dbReference>
<evidence type="ECO:0000256" key="6">
    <source>
        <dbReference type="ARBA" id="ARBA00060448"/>
    </source>
</evidence>
<evidence type="ECO:0000256" key="8">
    <source>
        <dbReference type="SAM" id="MobiDB-lite"/>
    </source>
</evidence>
<dbReference type="Pfam" id="PF16880">
    <property type="entry name" value="EHD_N"/>
    <property type="match status" value="1"/>
</dbReference>
<dbReference type="OMA" id="VLMHGSK"/>
<evidence type="ECO:0000256" key="3">
    <source>
        <dbReference type="ARBA" id="ARBA00022951"/>
    </source>
</evidence>
<dbReference type="GO" id="GO:0005525">
    <property type="term" value="F:GTP binding"/>
    <property type="evidence" value="ECO:0007669"/>
    <property type="project" value="InterPro"/>
</dbReference>